<protein>
    <submittedName>
        <fullName evidence="1">Uncharacterized protein</fullName>
    </submittedName>
</protein>
<dbReference type="Proteomes" id="UP001582793">
    <property type="component" value="Unassembled WGS sequence"/>
</dbReference>
<gene>
    <name evidence="1" type="ORF">AAFH96_34365</name>
</gene>
<dbReference type="EMBL" id="JBCGDC010000202">
    <property type="protein sequence ID" value="MFB6398124.1"/>
    <property type="molecule type" value="Genomic_DNA"/>
</dbReference>
<proteinExistence type="predicted"/>
<dbReference type="RefSeq" id="WP_375736992.1">
    <property type="nucleotide sequence ID" value="NZ_JBCGDC010000202.1"/>
</dbReference>
<evidence type="ECO:0000313" key="2">
    <source>
        <dbReference type="Proteomes" id="UP001582793"/>
    </source>
</evidence>
<organism evidence="1 2">
    <name type="scientific">Polymorphospora lycopeni</name>
    <dbReference type="NCBI Taxonomy" id="3140240"/>
    <lineage>
        <taxon>Bacteria</taxon>
        <taxon>Bacillati</taxon>
        <taxon>Actinomycetota</taxon>
        <taxon>Actinomycetes</taxon>
        <taxon>Micromonosporales</taxon>
        <taxon>Micromonosporaceae</taxon>
        <taxon>Polymorphospora</taxon>
    </lineage>
</organism>
<name>A0ABV5D1H9_9ACTN</name>
<accession>A0ABV5D1H9</accession>
<evidence type="ECO:0000313" key="1">
    <source>
        <dbReference type="EMBL" id="MFB6398124.1"/>
    </source>
</evidence>
<keyword evidence="2" id="KW-1185">Reference proteome</keyword>
<reference evidence="1 2" key="1">
    <citation type="submission" date="2024-04" db="EMBL/GenBank/DDBJ databases">
        <title>Polymorphospora sp. isolated from Baiyangdian Lake in Xiong'an New Area.</title>
        <authorList>
            <person name="Zhang X."/>
            <person name="Liu J."/>
        </authorList>
    </citation>
    <scope>NUCLEOTIDE SEQUENCE [LARGE SCALE GENOMIC DNA]</scope>
    <source>
        <strain evidence="1 2">2-325</strain>
    </source>
</reference>
<sequence length="95" mass="10424">MAVGSAQRRGERLPRIAASFRQPEVEAALDLLELADLAWHDCYGPQELCLPPDVLDDVLVLADGDLAALARMARAAVRDHRDVRVAAGEHRARSR</sequence>
<comment type="caution">
    <text evidence="1">The sequence shown here is derived from an EMBL/GenBank/DDBJ whole genome shotgun (WGS) entry which is preliminary data.</text>
</comment>